<evidence type="ECO:0000313" key="1">
    <source>
        <dbReference type="EMBL" id="GGP63732.1"/>
    </source>
</evidence>
<dbReference type="EMBL" id="BMRG01000007">
    <property type="protein sequence ID" value="GGP63732.1"/>
    <property type="molecule type" value="Genomic_DNA"/>
</dbReference>
<organism evidence="1 2">
    <name type="scientific">Saccharothrix coeruleofusca</name>
    <dbReference type="NCBI Taxonomy" id="33919"/>
    <lineage>
        <taxon>Bacteria</taxon>
        <taxon>Bacillati</taxon>
        <taxon>Actinomycetota</taxon>
        <taxon>Actinomycetes</taxon>
        <taxon>Pseudonocardiales</taxon>
        <taxon>Pseudonocardiaceae</taxon>
        <taxon>Saccharothrix</taxon>
    </lineage>
</organism>
<proteinExistence type="predicted"/>
<reference evidence="1" key="2">
    <citation type="submission" date="2020-09" db="EMBL/GenBank/DDBJ databases">
        <authorList>
            <person name="Sun Q."/>
            <person name="Ohkuma M."/>
        </authorList>
    </citation>
    <scope>NUCLEOTIDE SEQUENCE</scope>
    <source>
        <strain evidence="1">JCM 3313</strain>
    </source>
</reference>
<sequence>MAQEATALVDRLRAELLVLSGPLSARRALRVALPGRCHRLVVEMEGPADPAVHHLAGRANRNERRAVVVRFRDEATRMTGRAVQGMDAVFTALSEGRVATLLLSDPLVGDRLIGGGRADEVLPLLAVEHDAEIVLVGGAVRLHEDVGALLTP</sequence>
<dbReference type="Proteomes" id="UP000639606">
    <property type="component" value="Unassembled WGS sequence"/>
</dbReference>
<gene>
    <name evidence="1" type="ORF">GCM10010185_40550</name>
</gene>
<dbReference type="AlphaFoldDB" id="A0A918AP76"/>
<protein>
    <submittedName>
        <fullName evidence="1">Uncharacterized protein</fullName>
    </submittedName>
</protein>
<dbReference type="Pfam" id="PF18844">
    <property type="entry name" value="baeRF_family2"/>
    <property type="match status" value="1"/>
</dbReference>
<reference evidence="1" key="1">
    <citation type="journal article" date="2014" name="Int. J. Syst. Evol. Microbiol.">
        <title>Complete genome sequence of Corynebacterium casei LMG S-19264T (=DSM 44701T), isolated from a smear-ripened cheese.</title>
        <authorList>
            <consortium name="US DOE Joint Genome Institute (JGI-PGF)"/>
            <person name="Walter F."/>
            <person name="Albersmeier A."/>
            <person name="Kalinowski J."/>
            <person name="Ruckert C."/>
        </authorList>
    </citation>
    <scope>NUCLEOTIDE SEQUENCE</scope>
    <source>
        <strain evidence="1">JCM 3313</strain>
    </source>
</reference>
<accession>A0A918AP76</accession>
<comment type="caution">
    <text evidence="1">The sequence shown here is derived from an EMBL/GenBank/DDBJ whole genome shotgun (WGS) entry which is preliminary data.</text>
</comment>
<keyword evidence="2" id="KW-1185">Reference proteome</keyword>
<evidence type="ECO:0000313" key="2">
    <source>
        <dbReference type="Proteomes" id="UP000639606"/>
    </source>
</evidence>
<name>A0A918AP76_9PSEU</name>
<dbReference type="InterPro" id="IPR040701">
    <property type="entry name" value="Bact_RF_family2"/>
</dbReference>